<dbReference type="GO" id="GO:0005886">
    <property type="term" value="C:plasma membrane"/>
    <property type="evidence" value="ECO:0007669"/>
    <property type="project" value="UniProtKB-SubCell"/>
</dbReference>
<sequence>MTSMIRRPDRLAVLAAPLLLAGCVVGPAFHAPKTPVPTAFVSPTTAQPAWPKPGWWRNFGSSELDTLVAAAKLHNFSVVEAIDQLEAANAQIEVSGSSLLPTITGAGSGNFQQAGSGAAGASSRSSFSQFGGLGSNKNSTTHNYSANFQASYQLDFWGKNYDALRAAQANAAAAQFNAATVALTEEAAVATTYFQVLAYQDELAIAHHNLDAAQGLLNQLNAEFHAGVVDQPTVAQQAALVASERATIPNLVSELRQQALGLGILTGQAPEFLRVHGGSLNDITIPPLRPGVPSALLARRPDVAAAEATLIGANATVRGAIAAFFPAISLTGSAGWQSTALNTLINPGSVLLSAATSLSQPIFEGGALTGTLGVDRATYREDVAKYEQAVVQAFTDVETAMTALHYATDQEHLQRIAVQRAQSALDGARAQLQAGVVDVSTVLNAEETLLSDQNTLEQARLTRLDAAVNLYKAMGGGWVIPKNEVR</sequence>
<keyword evidence="2" id="KW-0812">Transmembrane</keyword>
<keyword evidence="2 3" id="KW-0449">Lipoprotein</keyword>
<dbReference type="Gene3D" id="2.20.200.10">
    <property type="entry name" value="Outer membrane efflux proteins (OEP)"/>
    <property type="match status" value="1"/>
</dbReference>
<keyword evidence="2" id="KW-0564">Palmitate</keyword>
<dbReference type="Proteomes" id="UP000186308">
    <property type="component" value="Unassembled WGS sequence"/>
</dbReference>
<keyword evidence="2" id="KW-1134">Transmembrane beta strand</keyword>
<gene>
    <name evidence="3" type="ORF">SAMN05421828_10581</name>
</gene>
<dbReference type="GO" id="GO:0015562">
    <property type="term" value="F:efflux transmembrane transporter activity"/>
    <property type="evidence" value="ECO:0007669"/>
    <property type="project" value="InterPro"/>
</dbReference>
<keyword evidence="4" id="KW-1185">Reference proteome</keyword>
<dbReference type="InterPro" id="IPR003423">
    <property type="entry name" value="OMP_efflux"/>
</dbReference>
<evidence type="ECO:0000256" key="1">
    <source>
        <dbReference type="ARBA" id="ARBA00007613"/>
    </source>
</evidence>
<evidence type="ECO:0000256" key="2">
    <source>
        <dbReference type="RuleBase" id="RU362097"/>
    </source>
</evidence>
<proteinExistence type="inferred from homology"/>
<dbReference type="NCBIfam" id="TIGR01845">
    <property type="entry name" value="outer_NodT"/>
    <property type="match status" value="1"/>
</dbReference>
<dbReference type="PANTHER" id="PTHR30203">
    <property type="entry name" value="OUTER MEMBRANE CATION EFFLUX PROTEIN"/>
    <property type="match status" value="1"/>
</dbReference>
<comment type="similarity">
    <text evidence="1 2">Belongs to the outer membrane factor (OMF) (TC 1.B.17) family.</text>
</comment>
<dbReference type="SUPFAM" id="SSF56954">
    <property type="entry name" value="Outer membrane efflux proteins (OEP)"/>
    <property type="match status" value="1"/>
</dbReference>
<dbReference type="OrthoDB" id="9783100at2"/>
<dbReference type="RefSeq" id="WP_051657221.1">
    <property type="nucleotide sequence ID" value="NZ_FTNE01000005.1"/>
</dbReference>
<dbReference type="AlphaFoldDB" id="A0A8G2CKH4"/>
<protein>
    <submittedName>
        <fullName evidence="3">Efflux transporter, outer membrane factor (OMF) lipoprotein, NodT family</fullName>
    </submittedName>
</protein>
<comment type="subcellular location">
    <subcellularLocation>
        <location evidence="2">Cell membrane</location>
        <topology evidence="2">Lipid-anchor</topology>
    </subcellularLocation>
</comment>
<organism evidence="3 4">
    <name type="scientific">Acidiphilium rubrum</name>
    <dbReference type="NCBI Taxonomy" id="526"/>
    <lineage>
        <taxon>Bacteria</taxon>
        <taxon>Pseudomonadati</taxon>
        <taxon>Pseudomonadota</taxon>
        <taxon>Alphaproteobacteria</taxon>
        <taxon>Acetobacterales</taxon>
        <taxon>Acidocellaceae</taxon>
        <taxon>Acidiphilium</taxon>
    </lineage>
</organism>
<dbReference type="PANTHER" id="PTHR30203:SF33">
    <property type="entry name" value="BLR4455 PROTEIN"/>
    <property type="match status" value="1"/>
</dbReference>
<reference evidence="3 4" key="1">
    <citation type="submission" date="2017-01" db="EMBL/GenBank/DDBJ databases">
        <authorList>
            <person name="Varghese N."/>
            <person name="Submissions S."/>
        </authorList>
    </citation>
    <scope>NUCLEOTIDE SEQUENCE [LARGE SCALE GENOMIC DNA]</scope>
    <source>
        <strain evidence="3 4">ATCC 35905</strain>
    </source>
</reference>
<keyword evidence="2" id="KW-0472">Membrane</keyword>
<dbReference type="PROSITE" id="PS51257">
    <property type="entry name" value="PROKAR_LIPOPROTEIN"/>
    <property type="match status" value="1"/>
</dbReference>
<evidence type="ECO:0000313" key="4">
    <source>
        <dbReference type="Proteomes" id="UP000186308"/>
    </source>
</evidence>
<dbReference type="EMBL" id="FTNE01000005">
    <property type="protein sequence ID" value="SIQ48299.1"/>
    <property type="molecule type" value="Genomic_DNA"/>
</dbReference>
<name>A0A8G2CKH4_ACIRU</name>
<keyword evidence="2" id="KW-0732">Signal</keyword>
<comment type="caution">
    <text evidence="3">The sequence shown here is derived from an EMBL/GenBank/DDBJ whole genome shotgun (WGS) entry which is preliminary data.</text>
</comment>
<accession>A0A8G2CKH4</accession>
<feature type="chain" id="PRO_5034904058" evidence="2">
    <location>
        <begin position="31"/>
        <end position="486"/>
    </location>
</feature>
<dbReference type="InterPro" id="IPR010131">
    <property type="entry name" value="MdtP/NodT-like"/>
</dbReference>
<feature type="signal peptide" evidence="2">
    <location>
        <begin position="1"/>
        <end position="30"/>
    </location>
</feature>
<dbReference type="Gene3D" id="1.20.1600.10">
    <property type="entry name" value="Outer membrane efflux proteins (OEP)"/>
    <property type="match status" value="1"/>
</dbReference>
<evidence type="ECO:0000313" key="3">
    <source>
        <dbReference type="EMBL" id="SIQ48299.1"/>
    </source>
</evidence>
<dbReference type="Pfam" id="PF02321">
    <property type="entry name" value="OEP"/>
    <property type="match status" value="2"/>
</dbReference>